<evidence type="ECO:0000313" key="3">
    <source>
        <dbReference type="EMBL" id="QEH33577.1"/>
    </source>
</evidence>
<dbReference type="EMBL" id="CP042997">
    <property type="protein sequence ID" value="QEH33577.1"/>
    <property type="molecule type" value="Genomic_DNA"/>
</dbReference>
<evidence type="ECO:0000256" key="1">
    <source>
        <dbReference type="SAM" id="MobiDB-lite"/>
    </source>
</evidence>
<dbReference type="AlphaFoldDB" id="A0A5B9W000"/>
<organism evidence="3 4">
    <name type="scientific">Aquisphaera giovannonii</name>
    <dbReference type="NCBI Taxonomy" id="406548"/>
    <lineage>
        <taxon>Bacteria</taxon>
        <taxon>Pseudomonadati</taxon>
        <taxon>Planctomycetota</taxon>
        <taxon>Planctomycetia</taxon>
        <taxon>Isosphaerales</taxon>
        <taxon>Isosphaeraceae</taxon>
        <taxon>Aquisphaera</taxon>
    </lineage>
</organism>
<evidence type="ECO:0000256" key="2">
    <source>
        <dbReference type="SAM" id="Phobius"/>
    </source>
</evidence>
<keyword evidence="4" id="KW-1185">Reference proteome</keyword>
<keyword evidence="2" id="KW-0812">Transmembrane</keyword>
<sequence length="91" mass="9879">MTRLHGQILRLSGIFIEMLGVFALLTMTRTGPDGSPAPGAISQRVAWAIICAGFGVWAVGNAVIYWRRGDRAGRDRQGDKPRGSEDLGLRL</sequence>
<feature type="region of interest" description="Disordered" evidence="1">
    <location>
        <begin position="71"/>
        <end position="91"/>
    </location>
</feature>
<gene>
    <name evidence="3" type="ORF">OJF2_20790</name>
</gene>
<proteinExistence type="predicted"/>
<evidence type="ECO:0000313" key="4">
    <source>
        <dbReference type="Proteomes" id="UP000324233"/>
    </source>
</evidence>
<dbReference type="RefSeq" id="WP_148593548.1">
    <property type="nucleotide sequence ID" value="NZ_CP042997.1"/>
</dbReference>
<name>A0A5B9W000_9BACT</name>
<feature type="transmembrane region" description="Helical" evidence="2">
    <location>
        <begin position="7"/>
        <end position="25"/>
    </location>
</feature>
<keyword evidence="2" id="KW-0472">Membrane</keyword>
<reference evidence="3 4" key="1">
    <citation type="submission" date="2019-08" db="EMBL/GenBank/DDBJ databases">
        <title>Deep-cultivation of Planctomycetes and their phenomic and genomic characterization uncovers novel biology.</title>
        <authorList>
            <person name="Wiegand S."/>
            <person name="Jogler M."/>
            <person name="Boedeker C."/>
            <person name="Pinto D."/>
            <person name="Vollmers J."/>
            <person name="Rivas-Marin E."/>
            <person name="Kohn T."/>
            <person name="Peeters S.H."/>
            <person name="Heuer A."/>
            <person name="Rast P."/>
            <person name="Oberbeckmann S."/>
            <person name="Bunk B."/>
            <person name="Jeske O."/>
            <person name="Meyerdierks A."/>
            <person name="Storesund J.E."/>
            <person name="Kallscheuer N."/>
            <person name="Luecker S."/>
            <person name="Lage O.M."/>
            <person name="Pohl T."/>
            <person name="Merkel B.J."/>
            <person name="Hornburger P."/>
            <person name="Mueller R.-W."/>
            <person name="Bruemmer F."/>
            <person name="Labrenz M."/>
            <person name="Spormann A.M."/>
            <person name="Op den Camp H."/>
            <person name="Overmann J."/>
            <person name="Amann R."/>
            <person name="Jetten M.S.M."/>
            <person name="Mascher T."/>
            <person name="Medema M.H."/>
            <person name="Devos D.P."/>
            <person name="Kaster A.-K."/>
            <person name="Ovreas L."/>
            <person name="Rohde M."/>
            <person name="Galperin M.Y."/>
            <person name="Jogler C."/>
        </authorList>
    </citation>
    <scope>NUCLEOTIDE SEQUENCE [LARGE SCALE GENOMIC DNA]</scope>
    <source>
        <strain evidence="3 4">OJF2</strain>
    </source>
</reference>
<accession>A0A5B9W000</accession>
<feature type="transmembrane region" description="Helical" evidence="2">
    <location>
        <begin position="45"/>
        <end position="66"/>
    </location>
</feature>
<protein>
    <submittedName>
        <fullName evidence="3">Uncharacterized protein</fullName>
    </submittedName>
</protein>
<dbReference type="Proteomes" id="UP000324233">
    <property type="component" value="Chromosome"/>
</dbReference>
<dbReference type="KEGG" id="agv:OJF2_20790"/>
<keyword evidence="2" id="KW-1133">Transmembrane helix</keyword>